<dbReference type="OMA" id="EKKCNML"/>
<evidence type="ECO:0000313" key="5">
    <source>
        <dbReference type="RefSeq" id="XP_016485549.1"/>
    </source>
</evidence>
<dbReference type="Pfam" id="PF15699">
    <property type="entry name" value="NPR1_interact"/>
    <property type="match status" value="1"/>
</dbReference>
<proteinExistence type="inferred from homology"/>
<evidence type="ECO:0000256" key="2">
    <source>
        <dbReference type="ARBA" id="ARBA00009937"/>
    </source>
</evidence>
<dbReference type="PANTHER" id="PTHR33669">
    <property type="entry name" value="PROTEIN NEGATIVE REGULATOR OF RESISTANCE"/>
    <property type="match status" value="1"/>
</dbReference>
<dbReference type="OrthoDB" id="1304316at2759"/>
<dbReference type="PaxDb" id="4097-A0A1S4B9J9"/>
<evidence type="ECO:0000256" key="4">
    <source>
        <dbReference type="SAM" id="MobiDB-lite"/>
    </source>
</evidence>
<feature type="compositionally biased region" description="Basic and acidic residues" evidence="4">
    <location>
        <begin position="1"/>
        <end position="19"/>
    </location>
</feature>
<dbReference type="GO" id="GO:0010112">
    <property type="term" value="P:regulation of systemic acquired resistance"/>
    <property type="evidence" value="ECO:0007669"/>
    <property type="project" value="InterPro"/>
</dbReference>
<dbReference type="PANTHER" id="PTHR33669:SF14">
    <property type="entry name" value="NRR REPRESSOR HOMOLOG 3"/>
    <property type="match status" value="1"/>
</dbReference>
<protein>
    <submittedName>
        <fullName evidence="5">Protein NIM1-INTERACTING 1-like</fullName>
    </submittedName>
</protein>
<feature type="compositionally biased region" description="Basic and acidic residues" evidence="4">
    <location>
        <begin position="123"/>
        <end position="141"/>
    </location>
</feature>
<gene>
    <name evidence="5" type="primary">LOC107805956</name>
</gene>
<feature type="region of interest" description="Disordered" evidence="4">
    <location>
        <begin position="1"/>
        <end position="33"/>
    </location>
</feature>
<feature type="region of interest" description="Disordered" evidence="4">
    <location>
        <begin position="96"/>
        <end position="147"/>
    </location>
</feature>
<keyword evidence="3" id="KW-0539">Nucleus</keyword>
<comment type="similarity">
    <text evidence="2">Belongs to the NPR1-interactor family.</text>
</comment>
<organism evidence="5">
    <name type="scientific">Nicotiana tabacum</name>
    <name type="common">Common tobacco</name>
    <dbReference type="NCBI Taxonomy" id="4097"/>
    <lineage>
        <taxon>Eukaryota</taxon>
        <taxon>Viridiplantae</taxon>
        <taxon>Streptophyta</taxon>
        <taxon>Embryophyta</taxon>
        <taxon>Tracheophyta</taxon>
        <taxon>Spermatophyta</taxon>
        <taxon>Magnoliopsida</taxon>
        <taxon>eudicotyledons</taxon>
        <taxon>Gunneridae</taxon>
        <taxon>Pentapetalae</taxon>
        <taxon>asterids</taxon>
        <taxon>lamiids</taxon>
        <taxon>Solanales</taxon>
        <taxon>Solanaceae</taxon>
        <taxon>Nicotianoideae</taxon>
        <taxon>Nicotianeae</taxon>
        <taxon>Nicotiana</taxon>
    </lineage>
</organism>
<dbReference type="GO" id="GO:0005634">
    <property type="term" value="C:nucleus"/>
    <property type="evidence" value="ECO:0007669"/>
    <property type="project" value="UniProtKB-SubCell"/>
</dbReference>
<evidence type="ECO:0000256" key="3">
    <source>
        <dbReference type="ARBA" id="ARBA00023242"/>
    </source>
</evidence>
<dbReference type="STRING" id="4097.A0A1S4B9J9"/>
<reference evidence="5" key="1">
    <citation type="submission" date="2025-08" db="UniProtKB">
        <authorList>
            <consortium name="RefSeq"/>
        </authorList>
    </citation>
    <scope>IDENTIFICATION</scope>
</reference>
<dbReference type="InterPro" id="IPR031425">
    <property type="entry name" value="NPR1/NH1-interacting"/>
</dbReference>
<feature type="compositionally biased region" description="Acidic residues" evidence="4">
    <location>
        <begin position="20"/>
        <end position="32"/>
    </location>
</feature>
<evidence type="ECO:0000256" key="1">
    <source>
        <dbReference type="ARBA" id="ARBA00004123"/>
    </source>
</evidence>
<dbReference type="AlphaFoldDB" id="A0A1S4B9J9"/>
<sequence>MDRERRTKRKNMENERSVQEEEEEEEEEDEEEKMEKFFALIRSTKDVRDRLIARNHVQVDTSSKIFEDNHINIKSANTSAANIGVNWNPQDFMGIDTIATAGPSTSNSKKQEEGGGGGGEEQIVGKKEEDSKEGKNNHHMLDLNLSL</sequence>
<dbReference type="KEGG" id="nta:107805956"/>
<comment type="subcellular location">
    <subcellularLocation>
        <location evidence="1">Nucleus</location>
    </subcellularLocation>
</comment>
<name>A0A1S4B9J9_TOBAC</name>
<accession>A0A1S4B9J9</accession>
<dbReference type="RefSeq" id="XP_016485549.1">
    <property type="nucleotide sequence ID" value="XM_016630063.1"/>
</dbReference>